<evidence type="ECO:0000256" key="11">
    <source>
        <dbReference type="RuleBase" id="RU362115"/>
    </source>
</evidence>
<dbReference type="PANTHER" id="PTHR22936">
    <property type="entry name" value="RHOMBOID-RELATED"/>
    <property type="match status" value="1"/>
</dbReference>
<keyword evidence="15" id="KW-1185">Reference proteome</keyword>
<feature type="transmembrane region" description="Helical" evidence="11">
    <location>
        <begin position="209"/>
        <end position="228"/>
    </location>
</feature>
<protein>
    <recommendedName>
        <fullName evidence="4">rhomboid protease</fullName>
        <ecNumber evidence="4">3.4.21.105</ecNumber>
    </recommendedName>
</protein>
<dbReference type="GO" id="GO:0006508">
    <property type="term" value="P:proteolysis"/>
    <property type="evidence" value="ECO:0007669"/>
    <property type="project" value="UniProtKB-KW"/>
</dbReference>
<organism evidence="14 15">
    <name type="scientific">Fistulifera solaris</name>
    <name type="common">Oleaginous diatom</name>
    <dbReference type="NCBI Taxonomy" id="1519565"/>
    <lineage>
        <taxon>Eukaryota</taxon>
        <taxon>Sar</taxon>
        <taxon>Stramenopiles</taxon>
        <taxon>Ochrophyta</taxon>
        <taxon>Bacillariophyta</taxon>
        <taxon>Bacillariophyceae</taxon>
        <taxon>Bacillariophycidae</taxon>
        <taxon>Naviculales</taxon>
        <taxon>Naviculaceae</taxon>
        <taxon>Fistulifera</taxon>
    </lineage>
</organism>
<keyword evidence="8 11" id="KW-0720">Serine protease</keyword>
<evidence type="ECO:0000256" key="3">
    <source>
        <dbReference type="ARBA" id="ARBA00009045"/>
    </source>
</evidence>
<dbReference type="AlphaFoldDB" id="A0A1Z5KL25"/>
<comment type="function">
    <text evidence="11">Serine protease involved in intramembrane proteolysis.</text>
</comment>
<evidence type="ECO:0000256" key="1">
    <source>
        <dbReference type="ARBA" id="ARBA00000156"/>
    </source>
</evidence>
<keyword evidence="5 11" id="KW-0645">Protease</keyword>
<dbReference type="Gene3D" id="1.20.1540.10">
    <property type="entry name" value="Rhomboid-like"/>
    <property type="match status" value="1"/>
</dbReference>
<dbReference type="GO" id="GO:0004252">
    <property type="term" value="F:serine-type endopeptidase activity"/>
    <property type="evidence" value="ECO:0007669"/>
    <property type="project" value="InterPro"/>
</dbReference>
<dbReference type="InterPro" id="IPR002610">
    <property type="entry name" value="Peptidase_S54_rhomboid-like"/>
</dbReference>
<keyword evidence="7 11" id="KW-0378">Hydrolase</keyword>
<dbReference type="EC" id="3.4.21.105" evidence="4"/>
<feature type="transmembrane region" description="Helical" evidence="11">
    <location>
        <begin position="90"/>
        <end position="115"/>
    </location>
</feature>
<keyword evidence="10 11" id="KW-0472">Membrane</keyword>
<evidence type="ECO:0000256" key="12">
    <source>
        <dbReference type="SAM" id="MobiDB-lite"/>
    </source>
</evidence>
<proteinExistence type="inferred from homology"/>
<feature type="transmembrane region" description="Helical" evidence="11">
    <location>
        <begin position="275"/>
        <end position="293"/>
    </location>
</feature>
<feature type="transmembrane region" description="Helical" evidence="11">
    <location>
        <begin position="181"/>
        <end position="203"/>
    </location>
</feature>
<dbReference type="GO" id="GO:0016020">
    <property type="term" value="C:membrane"/>
    <property type="evidence" value="ECO:0007669"/>
    <property type="project" value="UniProtKB-SubCell"/>
</dbReference>
<evidence type="ECO:0000256" key="6">
    <source>
        <dbReference type="ARBA" id="ARBA00022692"/>
    </source>
</evidence>
<evidence type="ECO:0000256" key="4">
    <source>
        <dbReference type="ARBA" id="ARBA00013039"/>
    </source>
</evidence>
<feature type="transmembrane region" description="Helical" evidence="11">
    <location>
        <begin position="249"/>
        <end position="269"/>
    </location>
</feature>
<comment type="similarity">
    <text evidence="3 11">Belongs to the peptidase S54 family.</text>
</comment>
<evidence type="ECO:0000256" key="5">
    <source>
        <dbReference type="ARBA" id="ARBA00022670"/>
    </source>
</evidence>
<keyword evidence="9 11" id="KW-1133">Transmembrane helix</keyword>
<evidence type="ECO:0000256" key="8">
    <source>
        <dbReference type="ARBA" id="ARBA00022825"/>
    </source>
</evidence>
<evidence type="ECO:0000313" key="15">
    <source>
        <dbReference type="Proteomes" id="UP000198406"/>
    </source>
</evidence>
<comment type="catalytic activity">
    <reaction evidence="1 11">
        <text>Cleaves type-1 transmembrane domains using a catalytic dyad composed of serine and histidine that are contributed by different transmembrane domains.</text>
        <dbReference type="EC" id="3.4.21.105"/>
    </reaction>
</comment>
<feature type="domain" description="Peptidase S54 rhomboid" evidence="13">
    <location>
        <begin position="143"/>
        <end position="289"/>
    </location>
</feature>
<evidence type="ECO:0000259" key="13">
    <source>
        <dbReference type="Pfam" id="PF01694"/>
    </source>
</evidence>
<dbReference type="EMBL" id="BDSP01000252">
    <property type="protein sequence ID" value="GAX27020.1"/>
    <property type="molecule type" value="Genomic_DNA"/>
</dbReference>
<dbReference type="FunCoup" id="A0A1Z5KL25">
    <property type="interactions" value="5"/>
</dbReference>
<accession>A0A1Z5KL25</accession>
<dbReference type="SUPFAM" id="SSF144091">
    <property type="entry name" value="Rhomboid-like"/>
    <property type="match status" value="1"/>
</dbReference>
<evidence type="ECO:0000256" key="9">
    <source>
        <dbReference type="ARBA" id="ARBA00022989"/>
    </source>
</evidence>
<sequence length="366" mass="41132">MPRRTKLRSQQSTRRATARSSRRSEDNYDEMEAYGTNLPSSTSSYTSMASMEISGRRKYDDYKPEAYRDEEEDDDDDDQEIYVVRQNHGYFAILFSLVQTVILGVMMWQCGVAPIQLNPMLGPYPDALSEWGGKNAPLIVEDGEWWRLITPILLHAGLFHLVGNVAVQLEMGILFEKEWGTIRWLIIYIGSGAGSSIMSVIYMPQAVSVGSSGAVMGLFGAKLAEIVLRVCERDDTVQSRVAHKVRKEQCCAVTCSVIVVLLFSFVPYVDWAAHVGGLLAGLALGFMIFSLELEYCFWQLFWLLIGFALTFAGFMASLTHMYSGEVEIIEQLRDVCGYYTTTFADYECNCMRSEYFSNMNNGNAAA</sequence>
<evidence type="ECO:0000256" key="10">
    <source>
        <dbReference type="ARBA" id="ARBA00023136"/>
    </source>
</evidence>
<gene>
    <name evidence="14" type="ORF">FisN_9Lh335</name>
</gene>
<feature type="region of interest" description="Disordered" evidence="12">
    <location>
        <begin position="1"/>
        <end position="56"/>
    </location>
</feature>
<dbReference type="Proteomes" id="UP000198406">
    <property type="component" value="Unassembled WGS sequence"/>
</dbReference>
<feature type="transmembrane region" description="Helical" evidence="11">
    <location>
        <begin position="300"/>
        <end position="322"/>
    </location>
</feature>
<evidence type="ECO:0000256" key="7">
    <source>
        <dbReference type="ARBA" id="ARBA00022801"/>
    </source>
</evidence>
<evidence type="ECO:0000256" key="2">
    <source>
        <dbReference type="ARBA" id="ARBA00004141"/>
    </source>
</evidence>
<name>A0A1Z5KL25_FISSO</name>
<reference evidence="14 15" key="1">
    <citation type="journal article" date="2015" name="Plant Cell">
        <title>Oil accumulation by the oleaginous diatom Fistulifera solaris as revealed by the genome and transcriptome.</title>
        <authorList>
            <person name="Tanaka T."/>
            <person name="Maeda Y."/>
            <person name="Veluchamy A."/>
            <person name="Tanaka M."/>
            <person name="Abida H."/>
            <person name="Marechal E."/>
            <person name="Bowler C."/>
            <person name="Muto M."/>
            <person name="Sunaga Y."/>
            <person name="Tanaka M."/>
            <person name="Yoshino T."/>
            <person name="Taniguchi T."/>
            <person name="Fukuda Y."/>
            <person name="Nemoto M."/>
            <person name="Matsumoto M."/>
            <person name="Wong P.S."/>
            <person name="Aburatani S."/>
            <person name="Fujibuchi W."/>
        </authorList>
    </citation>
    <scope>NUCLEOTIDE SEQUENCE [LARGE SCALE GENOMIC DNA]</scope>
    <source>
        <strain evidence="14 15">JPCC DA0580</strain>
    </source>
</reference>
<evidence type="ECO:0000313" key="14">
    <source>
        <dbReference type="EMBL" id="GAX27020.1"/>
    </source>
</evidence>
<dbReference type="PANTHER" id="PTHR22936:SF69">
    <property type="entry name" value="RHOMBOID-LIKE PROTEIN"/>
    <property type="match status" value="1"/>
</dbReference>
<feature type="compositionally biased region" description="Low complexity" evidence="12">
    <location>
        <begin position="40"/>
        <end position="51"/>
    </location>
</feature>
<feature type="transmembrane region" description="Helical" evidence="11">
    <location>
        <begin position="145"/>
        <end position="169"/>
    </location>
</feature>
<dbReference type="InterPro" id="IPR035952">
    <property type="entry name" value="Rhomboid-like_sf"/>
</dbReference>
<comment type="caution">
    <text evidence="14">The sequence shown here is derived from an EMBL/GenBank/DDBJ whole genome shotgun (WGS) entry which is preliminary data.</text>
</comment>
<dbReference type="InterPro" id="IPR022764">
    <property type="entry name" value="Peptidase_S54_rhomboid_dom"/>
</dbReference>
<dbReference type="InParanoid" id="A0A1Z5KL25"/>
<keyword evidence="6 11" id="KW-0812">Transmembrane</keyword>
<comment type="subcellular location">
    <subcellularLocation>
        <location evidence="2 11">Membrane</location>
        <topology evidence="2 11">Multi-pass membrane protein</topology>
    </subcellularLocation>
</comment>
<dbReference type="OrthoDB" id="418595at2759"/>
<dbReference type="Pfam" id="PF01694">
    <property type="entry name" value="Rhomboid"/>
    <property type="match status" value="1"/>
</dbReference>